<evidence type="ECO:0000313" key="1">
    <source>
        <dbReference type="EMBL" id="AGC43319.1"/>
    </source>
</evidence>
<reference evidence="1 2" key="1">
    <citation type="journal article" date="2013" name="Genome Announc.">
        <title>Complete genome sequence of Myxococcus stipitatus strain DSM 14675, a fruiting myxobacterium.</title>
        <authorList>
            <person name="Huntley S."/>
            <person name="Kneip S."/>
            <person name="Treuner-Lange A."/>
            <person name="Sogaard-Andersen L."/>
        </authorList>
    </citation>
    <scope>NUCLEOTIDE SEQUENCE [LARGE SCALE GENOMIC DNA]</scope>
    <source>
        <strain evidence="2">DSM 14675 / JCM 12634 / Mx s8</strain>
    </source>
</reference>
<dbReference type="Proteomes" id="UP000011131">
    <property type="component" value="Chromosome"/>
</dbReference>
<keyword evidence="2" id="KW-1185">Reference proteome</keyword>
<evidence type="ECO:0000313" key="2">
    <source>
        <dbReference type="Proteomes" id="UP000011131"/>
    </source>
</evidence>
<organism evidence="1 2">
    <name type="scientific">Myxococcus stipitatus (strain DSM 14675 / JCM 12634 / Mx s8)</name>
    <dbReference type="NCBI Taxonomy" id="1278073"/>
    <lineage>
        <taxon>Bacteria</taxon>
        <taxon>Pseudomonadati</taxon>
        <taxon>Myxococcota</taxon>
        <taxon>Myxococcia</taxon>
        <taxon>Myxococcales</taxon>
        <taxon>Cystobacterineae</taxon>
        <taxon>Myxococcaceae</taxon>
        <taxon>Myxococcus</taxon>
    </lineage>
</organism>
<gene>
    <name evidence="1" type="ordered locus">MYSTI_01990</name>
</gene>
<dbReference type="HOGENOM" id="CLU_2207183_0_0_7"/>
<protein>
    <submittedName>
        <fullName evidence="1">Uncharacterized protein</fullName>
    </submittedName>
</protein>
<dbReference type="KEGG" id="msd:MYSTI_01990"/>
<name>L7UA30_MYXSD</name>
<accession>L7UA30</accession>
<dbReference type="STRING" id="1278073.MYSTI_01990"/>
<proteinExistence type="predicted"/>
<dbReference type="AlphaFoldDB" id="L7UA30"/>
<dbReference type="PATRIC" id="fig|1278073.3.peg.2026"/>
<dbReference type="EMBL" id="CP004025">
    <property type="protein sequence ID" value="AGC43319.1"/>
    <property type="molecule type" value="Genomic_DNA"/>
</dbReference>
<sequence length="107" mass="11601">MTKALHIFLGPDDPEAQPRAWSYRVTSAEGVSETGPLSSLDALAEVLQRHGALLADLPWTELPTFGGAAPSPTDGVWSWDERRLLVGVRPDLLELIARDGPREMASP</sequence>